<evidence type="ECO:0000259" key="2">
    <source>
        <dbReference type="Pfam" id="PF14028"/>
    </source>
</evidence>
<evidence type="ECO:0000313" key="3">
    <source>
        <dbReference type="EMBL" id="SDN16365.1"/>
    </source>
</evidence>
<evidence type="ECO:0000313" key="4">
    <source>
        <dbReference type="Proteomes" id="UP000199341"/>
    </source>
</evidence>
<dbReference type="Pfam" id="PF04738">
    <property type="entry name" value="Lant_dehydr_N"/>
    <property type="match status" value="1"/>
</dbReference>
<evidence type="ECO:0000259" key="1">
    <source>
        <dbReference type="Pfam" id="PF04738"/>
    </source>
</evidence>
<reference evidence="3 4" key="1">
    <citation type="submission" date="2016-10" db="EMBL/GenBank/DDBJ databases">
        <authorList>
            <person name="de Groot N.N."/>
        </authorList>
    </citation>
    <scope>NUCLEOTIDE SEQUENCE [LARGE SCALE GENOMIC DNA]</scope>
    <source>
        <strain evidence="3 4">CGMCC 4.2022</strain>
    </source>
</reference>
<feature type="domain" description="Thiopeptide-type bacteriocin biosynthesis" evidence="2">
    <location>
        <begin position="769"/>
        <end position="1017"/>
    </location>
</feature>
<accession>A0A1G9Z5S0</accession>
<dbReference type="InterPro" id="IPR023809">
    <property type="entry name" value="Thiopep_bacteriocin_synth_dom"/>
</dbReference>
<gene>
    <name evidence="3" type="ORF">SAMN05216259_10310</name>
</gene>
<dbReference type="InterPro" id="IPR006827">
    <property type="entry name" value="Lant_deHydtase_N"/>
</dbReference>
<dbReference type="AlphaFoldDB" id="A0A1G9Z5S0"/>
<dbReference type="STRING" id="310781.SAMN05216259_10310"/>
<keyword evidence="4" id="KW-1185">Reference proteome</keyword>
<feature type="domain" description="Lantibiotic dehydratase N-terminal" evidence="1">
    <location>
        <begin position="57"/>
        <end position="698"/>
    </location>
</feature>
<sequence>MATPQAFQAGGTALVRAVARPAAARLPWPDFDDRSFKTEELAEVTAGRLAWIRSVWRDPSLVQALHHASPVLAQEAEALIRAVAPSPRDVRRVGLSVARYLLRALHRPTPFGLFAGVAAASFGAPRAAWGEDHAVVARAGAEWLTKLIEQLERSGELLPLLSVVVNNTAFERDGSLIVPYQDDGPAGRRRAVEAAVDLSAPVRLVLRAAGAPVRVGELADKLAAEFPAVAPERVHGLLAGLVRRRVLITSLHVPATETDALGHLIAQLDGAGAGSIPLLAHMVRELRAVRVELELCGTAEGRDAAAARMRDLVPGLRRHPLALDLRLDADVVLPEAVAREVERAAALLTRLCARPYGTEAWTEYHQRFYERYGIGTMVPLLEVVADSGVGYPDGYPGVPAGARRRRLSPRDDVLVRLAQAAALDGRDEVVLTDEIVAGLDVGPQEPRVPAHLEVGVRLDAASLGDAARGQFTVEIMSVSRGAGVSSGRFLSVLAPAQRDLLQGELADLPTADAGTVAAQLSFPPLLPDTTHVTRTPRVLPLVISLQEHRAPDAAVLTPADLALACDGRRMYLAAPARSLRVEAVSMHALNLAEHTPPLARLITEVSRAQNAQVTVFDWGAAAVMPFLPRLRYGRIVLAPARWRLEAGDLPDRHRPGREWDAALSLWRERRRLPRHVHLVQDDRRLPLDLDQAGHHSLLRQHLDRAHAAVLTEAASLDADSWSGGRAHEIVVPLKAVRPAAWPALPAPTPSRVLSPDQIQTPAASSELLAALYGDPRRQDAILARHVPDLMRRLGSPSWCYIRFRDPQQHLRLRIALPDPDDFADTAHTISAWAHDLCAAGLLADLRYPTSYREMGRWGSGPAWEAAEDCFRADSRAVVAQLAQPVRPDPRPLVAAQFFAIAADFLGSPQAGARWLIDHIPPTAPAPVPRPQFAESVTLADPSGHWAALRSAPGGTAIVDAWTDRAAALAAYRPHLPGPHTDGIAADDVLTSLLHVHFVRHVAVNFPEEELCLYLARAAALAFTARTRRRP</sequence>
<dbReference type="EMBL" id="FNIE01000003">
    <property type="protein sequence ID" value="SDN16365.1"/>
    <property type="molecule type" value="Genomic_DNA"/>
</dbReference>
<organism evidence="3 4">
    <name type="scientific">Actinacidiphila guanduensis</name>
    <dbReference type="NCBI Taxonomy" id="310781"/>
    <lineage>
        <taxon>Bacteria</taxon>
        <taxon>Bacillati</taxon>
        <taxon>Actinomycetota</taxon>
        <taxon>Actinomycetes</taxon>
        <taxon>Kitasatosporales</taxon>
        <taxon>Streptomycetaceae</taxon>
        <taxon>Actinacidiphila</taxon>
    </lineage>
</organism>
<name>A0A1G9Z5S0_9ACTN</name>
<dbReference type="Proteomes" id="UP000199341">
    <property type="component" value="Unassembled WGS sequence"/>
</dbReference>
<proteinExistence type="predicted"/>
<protein>
    <submittedName>
        <fullName evidence="3">Thiopeptide-type bacteriocin biosynthesis domain-containing protein</fullName>
    </submittedName>
</protein>
<dbReference type="NCBIfam" id="TIGR03891">
    <property type="entry name" value="thiopep_ocin"/>
    <property type="match status" value="1"/>
</dbReference>
<dbReference type="Pfam" id="PF14028">
    <property type="entry name" value="Lant_dehydr_C"/>
    <property type="match status" value="1"/>
</dbReference>